<evidence type="ECO:0000313" key="2">
    <source>
        <dbReference type="EMBL" id="UJO17072.1"/>
    </source>
</evidence>
<dbReference type="AlphaFoldDB" id="A0A9Q8P8J7"/>
<dbReference type="EMBL" id="CP090166">
    <property type="protein sequence ID" value="UJO17072.1"/>
    <property type="molecule type" value="Genomic_DNA"/>
</dbReference>
<evidence type="ECO:0000313" key="3">
    <source>
        <dbReference type="Proteomes" id="UP000756132"/>
    </source>
</evidence>
<reference evidence="2" key="2">
    <citation type="journal article" date="2022" name="Microb. Genom.">
        <title>A chromosome-scale genome assembly of the tomato pathogen Cladosporium fulvum reveals a compartmentalized genome architecture and the presence of a dispensable chromosome.</title>
        <authorList>
            <person name="Zaccaron A.Z."/>
            <person name="Chen L.H."/>
            <person name="Samaras A."/>
            <person name="Stergiopoulos I."/>
        </authorList>
    </citation>
    <scope>NUCLEOTIDE SEQUENCE</scope>
    <source>
        <strain evidence="2">Race5_Kim</strain>
    </source>
</reference>
<protein>
    <submittedName>
        <fullName evidence="2">Uncharacterized protein</fullName>
    </submittedName>
</protein>
<dbReference type="Proteomes" id="UP000756132">
    <property type="component" value="Chromosome 4"/>
</dbReference>
<feature type="region of interest" description="Disordered" evidence="1">
    <location>
        <begin position="1"/>
        <end position="25"/>
    </location>
</feature>
<organism evidence="2 3">
    <name type="scientific">Passalora fulva</name>
    <name type="common">Tomato leaf mold</name>
    <name type="synonym">Cladosporium fulvum</name>
    <dbReference type="NCBI Taxonomy" id="5499"/>
    <lineage>
        <taxon>Eukaryota</taxon>
        <taxon>Fungi</taxon>
        <taxon>Dikarya</taxon>
        <taxon>Ascomycota</taxon>
        <taxon>Pezizomycotina</taxon>
        <taxon>Dothideomycetes</taxon>
        <taxon>Dothideomycetidae</taxon>
        <taxon>Mycosphaerellales</taxon>
        <taxon>Mycosphaerellaceae</taxon>
        <taxon>Fulvia</taxon>
    </lineage>
</organism>
<sequence length="118" mass="13439">MSTTGGHTYSNISATDQSRQHNGDIYQYGKDRKDKILKALKFHGMDSWKHRPLEAMEGTFQWILHDLPRGPLILPRSTGIPRNSCITTEDLVTNQRLQEAAEANKLQTWLRSTEAGIF</sequence>
<dbReference type="GeneID" id="71983826"/>
<name>A0A9Q8P8J7_PASFU</name>
<dbReference type="KEGG" id="ffu:CLAFUR5_03948"/>
<feature type="compositionally biased region" description="Polar residues" evidence="1">
    <location>
        <begin position="1"/>
        <end position="17"/>
    </location>
</feature>
<proteinExistence type="predicted"/>
<evidence type="ECO:0000256" key="1">
    <source>
        <dbReference type="SAM" id="MobiDB-lite"/>
    </source>
</evidence>
<keyword evidence="3" id="KW-1185">Reference proteome</keyword>
<accession>A0A9Q8P8J7</accession>
<reference evidence="2" key="1">
    <citation type="submission" date="2021-12" db="EMBL/GenBank/DDBJ databases">
        <authorList>
            <person name="Zaccaron A."/>
            <person name="Stergiopoulos I."/>
        </authorList>
    </citation>
    <scope>NUCLEOTIDE SEQUENCE</scope>
    <source>
        <strain evidence="2">Race5_Kim</strain>
    </source>
</reference>
<dbReference type="RefSeq" id="XP_047761438.1">
    <property type="nucleotide sequence ID" value="XM_047903096.1"/>
</dbReference>
<gene>
    <name evidence="2" type="ORF">CLAFUR5_03948</name>
</gene>